<dbReference type="EMBL" id="ATMH01006193">
    <property type="protein sequence ID" value="EPY26559.1"/>
    <property type="molecule type" value="Genomic_DNA"/>
</dbReference>
<dbReference type="Proteomes" id="UP000015354">
    <property type="component" value="Unassembled WGS sequence"/>
</dbReference>
<feature type="region of interest" description="Disordered" evidence="1">
    <location>
        <begin position="411"/>
        <end position="440"/>
    </location>
</feature>
<evidence type="ECO:0000313" key="3">
    <source>
        <dbReference type="Proteomes" id="UP000015354"/>
    </source>
</evidence>
<comment type="caution">
    <text evidence="2">The sequence shown here is derived from an EMBL/GenBank/DDBJ whole genome shotgun (WGS) entry which is preliminary data.</text>
</comment>
<reference evidence="2 3" key="1">
    <citation type="journal article" date="2013" name="PLoS ONE">
        <title>Predicting the Proteins of Angomonas deanei, Strigomonas culicis and Their Respective Endosymbionts Reveals New Aspects of the Trypanosomatidae Family.</title>
        <authorList>
            <person name="Motta M.C."/>
            <person name="Martins A.C."/>
            <person name="de Souza S.S."/>
            <person name="Catta-Preta C.M."/>
            <person name="Silva R."/>
            <person name="Klein C.C."/>
            <person name="de Almeida L.G."/>
            <person name="de Lima Cunha O."/>
            <person name="Ciapina L.P."/>
            <person name="Brocchi M."/>
            <person name="Colabardini A.C."/>
            <person name="de Araujo Lima B."/>
            <person name="Machado C.R."/>
            <person name="de Almeida Soares C.M."/>
            <person name="Probst C.M."/>
            <person name="de Menezes C.B."/>
            <person name="Thompson C.E."/>
            <person name="Bartholomeu D.C."/>
            <person name="Gradia D.F."/>
            <person name="Pavoni D.P."/>
            <person name="Grisard E.C."/>
            <person name="Fantinatti-Garboggini F."/>
            <person name="Marchini F.K."/>
            <person name="Rodrigues-Luiz G.F."/>
            <person name="Wagner G."/>
            <person name="Goldman G.H."/>
            <person name="Fietto J.L."/>
            <person name="Elias M.C."/>
            <person name="Goldman M.H."/>
            <person name="Sagot M.F."/>
            <person name="Pereira M."/>
            <person name="Stoco P.H."/>
            <person name="de Mendonca-Neto R.P."/>
            <person name="Teixeira S.M."/>
            <person name="Maciel T.E."/>
            <person name="de Oliveira Mendes T.A."/>
            <person name="Urmenyi T.P."/>
            <person name="de Souza W."/>
            <person name="Schenkman S."/>
            <person name="de Vasconcelos A.T."/>
        </authorList>
    </citation>
    <scope>NUCLEOTIDE SEQUENCE [LARGE SCALE GENOMIC DNA]</scope>
</reference>
<evidence type="ECO:0000313" key="2">
    <source>
        <dbReference type="EMBL" id="EPY26559.1"/>
    </source>
</evidence>
<evidence type="ECO:0000256" key="1">
    <source>
        <dbReference type="SAM" id="MobiDB-lite"/>
    </source>
</evidence>
<proteinExistence type="predicted"/>
<dbReference type="OrthoDB" id="272028at2759"/>
<sequence>MPGYTEAHFKEYFATKAMEARCRSGRTSTCGCTAGTARSAWTAARSPRRRIARTARPVLVPFFVAPSRASRARGSRCRCCSRAWTRRSSRGCRRRGRTPFSTSHRCSTCLASPSTRRAARAAPSLLRPKGYGGLSCETTPTPKSCNVVLRLLPSNDQMDVRDLARQLPAPVAAEMDTFYGGLLPFLHAHAPHFYVTADASVVMLTNYYHRLRVAALPLEEQLQLATDKRDKRRIRQLRRRIAFRDNPSHPFHDPANLAREVAKLLPRRGFVPIKTFVKASLSDELRGYLPLRLHSFFSTYPQYFQLFEYQKASSWMLSRPGQPLPRGVLRTDFSEHDVVRLVAEFLQQRNGKAVCGNIIVNLPRGAQDYIRRRHGGMYYLVERYPQYFRLVLPQDIDNAVSSAVAHLIQVPPPAAATPGAEDGGDTPEANEQADPQRPGH</sequence>
<name>S9UCV5_9TRYP</name>
<gene>
    <name evidence="2" type="ORF">STCU_06193</name>
</gene>
<protein>
    <submittedName>
        <fullName evidence="2">Uncharacterized protein</fullName>
    </submittedName>
</protein>
<dbReference type="AlphaFoldDB" id="S9UCV5"/>
<accession>S9UCV5</accession>
<keyword evidence="3" id="KW-1185">Reference proteome</keyword>
<organism evidence="2 3">
    <name type="scientific">Strigomonas culicis</name>
    <dbReference type="NCBI Taxonomy" id="28005"/>
    <lineage>
        <taxon>Eukaryota</taxon>
        <taxon>Discoba</taxon>
        <taxon>Euglenozoa</taxon>
        <taxon>Kinetoplastea</taxon>
        <taxon>Metakinetoplastina</taxon>
        <taxon>Trypanosomatida</taxon>
        <taxon>Trypanosomatidae</taxon>
        <taxon>Strigomonadinae</taxon>
        <taxon>Strigomonas</taxon>
    </lineage>
</organism>